<gene>
    <name evidence="2" type="ORF">EB796_001299</name>
</gene>
<dbReference type="Proteomes" id="UP000593567">
    <property type="component" value="Unassembled WGS sequence"/>
</dbReference>
<evidence type="ECO:0000256" key="1">
    <source>
        <dbReference type="SAM" id="MobiDB-lite"/>
    </source>
</evidence>
<evidence type="ECO:0000313" key="3">
    <source>
        <dbReference type="Proteomes" id="UP000593567"/>
    </source>
</evidence>
<protein>
    <submittedName>
        <fullName evidence="2">GEMIN8</fullName>
    </submittedName>
</protein>
<dbReference type="PANTHER" id="PTHR16238">
    <property type="entry name" value="GEM-ASSOCIATED PROTEIN 8"/>
    <property type="match status" value="1"/>
</dbReference>
<feature type="compositionally biased region" description="Basic residues" evidence="1">
    <location>
        <begin position="87"/>
        <end position="100"/>
    </location>
</feature>
<feature type="region of interest" description="Disordered" evidence="1">
    <location>
        <begin position="74"/>
        <end position="103"/>
    </location>
</feature>
<dbReference type="AlphaFoldDB" id="A0A7J7KQQ3"/>
<dbReference type="GO" id="GO:0032797">
    <property type="term" value="C:SMN complex"/>
    <property type="evidence" value="ECO:0007669"/>
    <property type="project" value="InterPro"/>
</dbReference>
<comment type="caution">
    <text evidence="2">The sequence shown here is derived from an EMBL/GenBank/DDBJ whole genome shotgun (WGS) entry which is preliminary data.</text>
</comment>
<feature type="compositionally biased region" description="Polar residues" evidence="1">
    <location>
        <begin position="74"/>
        <end position="86"/>
    </location>
</feature>
<dbReference type="Pfam" id="PF15348">
    <property type="entry name" value="GEMIN8"/>
    <property type="match status" value="1"/>
</dbReference>
<reference evidence="2" key="1">
    <citation type="submission" date="2020-06" db="EMBL/GenBank/DDBJ databases">
        <title>Draft genome of Bugula neritina, a colonial animal packing powerful symbionts and potential medicines.</title>
        <authorList>
            <person name="Rayko M."/>
        </authorList>
    </citation>
    <scope>NUCLEOTIDE SEQUENCE [LARGE SCALE GENOMIC DNA]</scope>
    <source>
        <strain evidence="2">Kwan_BN1</strain>
    </source>
</reference>
<evidence type="ECO:0000313" key="2">
    <source>
        <dbReference type="EMBL" id="KAF6040393.1"/>
    </source>
</evidence>
<dbReference type="InterPro" id="IPR034754">
    <property type="entry name" value="GEMIN8"/>
</dbReference>
<name>A0A7J7KQQ3_BUGNE</name>
<dbReference type="GO" id="GO:0000387">
    <property type="term" value="P:spliceosomal snRNP assembly"/>
    <property type="evidence" value="ECO:0007669"/>
    <property type="project" value="InterPro"/>
</dbReference>
<accession>A0A7J7KQQ3</accession>
<keyword evidence="3" id="KW-1185">Reference proteome</keyword>
<organism evidence="2 3">
    <name type="scientific">Bugula neritina</name>
    <name type="common">Brown bryozoan</name>
    <name type="synonym">Sertularia neritina</name>
    <dbReference type="NCBI Taxonomy" id="10212"/>
    <lineage>
        <taxon>Eukaryota</taxon>
        <taxon>Metazoa</taxon>
        <taxon>Spiralia</taxon>
        <taxon>Lophotrochozoa</taxon>
        <taxon>Bryozoa</taxon>
        <taxon>Gymnolaemata</taxon>
        <taxon>Cheilostomatida</taxon>
        <taxon>Flustrina</taxon>
        <taxon>Buguloidea</taxon>
        <taxon>Bugulidae</taxon>
        <taxon>Bugula</taxon>
    </lineage>
</organism>
<dbReference type="OrthoDB" id="5989213at2759"/>
<dbReference type="EMBL" id="VXIV02000147">
    <property type="protein sequence ID" value="KAF6040393.1"/>
    <property type="molecule type" value="Genomic_DNA"/>
</dbReference>
<sequence>MESQTGNVGPASIGLDRYWNHYQYVQRWLKKHHQILKEAESSYDKLRHCSCHIVKVPPAPSSFNKSHSVSLQNLQKCPQPSASKSMTKPHKREARRKRKTGINSNFSAQTVTEKVEVNLNDEYLEFMLQSARHRKERDAKKSKEDKERMEVDSKGTLINDDVRIAPPTEQPGMRRTHEIKLLYGSQSDKVHGIETSQQLCFQQACDKLKPVPWPNIPLRLTFS</sequence>
<dbReference type="PANTHER" id="PTHR16238:SF7">
    <property type="entry name" value="GEM-ASSOCIATED PROTEIN 8"/>
    <property type="match status" value="1"/>
</dbReference>
<proteinExistence type="predicted"/>